<accession>A0A127ZA20</accession>
<feature type="region of interest" description="Disordered" evidence="1">
    <location>
        <begin position="1"/>
        <end position="24"/>
    </location>
</feature>
<feature type="compositionally biased region" description="Polar residues" evidence="1">
    <location>
        <begin position="584"/>
        <end position="597"/>
    </location>
</feature>
<reference evidence="2" key="1">
    <citation type="submission" date="2014-06" db="EMBL/GenBank/DDBJ databases">
        <authorList>
            <person name="Ju J."/>
            <person name="Zhang J."/>
        </authorList>
    </citation>
    <scope>NUCLEOTIDE SEQUENCE</scope>
    <source>
        <strain evidence="2">SscI8</strain>
    </source>
</reference>
<dbReference type="OrthoDB" id="2556029at2759"/>
<proteinExistence type="predicted"/>
<dbReference type="EMBL" id="LK056662">
    <property type="protein sequence ID" value="CDU22991.1"/>
    <property type="molecule type" value="Genomic_DNA"/>
</dbReference>
<dbReference type="AlphaFoldDB" id="A0A127ZA20"/>
<sequence>MTGTSPNRVGPPNRDAGPPGIPSAACDEEQVAVVPAWLTLPPEIWERIVSFLLPAIRPEHLVFPQPTRRYNPHGIESKLTSHKDLLGLALSCKQLTNIALQALYRAPYLSTLAKVNQFVENMCQNDRGALVPETCQSARWICALHVGGAIDERVIWDKAPKRFCTCDVHVLLHFAENVRYLSLLCTSAALDGWMGDIDCLEDHPMIHFFSTSTKCRPHGLRYSADMNLPRLSLARATSFAPLSRLTHLELVQSAPSQDLTAFLVGTPHLAPSTAIVEEAISAGLSPRSKLQCMRFSETPAETLDEFREFIAFRARPMQPMYFDYVNEAQHALYDLAINSGNLPNLRLLIVEADSVHLVQPLKLLNFLSPLFSMNGLNKASDLSLDASSLDPDLNNVNHCLRLADRRWKSIHQSKHDLVKLWNGNRTRNGLQPTEIRVVARRKSSRSSGSAYEFHGQAENFDLARIDAAEGLSRGSETTNASNVGIWADPDVFSLAETQPWLGYRQLPEFGCCCWHGDLPRDSNPNEIPSKADGEIKRTISPPLIKLDLEALDEQTLESFKRDSNKRRAREDENTDEDNAKRQRTGSILTQDSDGFTF</sequence>
<feature type="region of interest" description="Disordered" evidence="1">
    <location>
        <begin position="557"/>
        <end position="597"/>
    </location>
</feature>
<gene>
    <name evidence="2" type="ORF">SPSC_01621</name>
</gene>
<name>A0A127ZA20_9BASI</name>
<organism evidence="2">
    <name type="scientific">Sporisorium scitamineum</name>
    <dbReference type="NCBI Taxonomy" id="49012"/>
    <lineage>
        <taxon>Eukaryota</taxon>
        <taxon>Fungi</taxon>
        <taxon>Dikarya</taxon>
        <taxon>Basidiomycota</taxon>
        <taxon>Ustilaginomycotina</taxon>
        <taxon>Ustilaginomycetes</taxon>
        <taxon>Ustilaginales</taxon>
        <taxon>Ustilaginaceae</taxon>
        <taxon>Sporisorium</taxon>
    </lineage>
</organism>
<protein>
    <submittedName>
        <fullName evidence="2">Uncharacterized protein</fullName>
    </submittedName>
</protein>
<evidence type="ECO:0000313" key="2">
    <source>
        <dbReference type="EMBL" id="CDU22991.1"/>
    </source>
</evidence>
<evidence type="ECO:0000256" key="1">
    <source>
        <dbReference type="SAM" id="MobiDB-lite"/>
    </source>
</evidence>